<dbReference type="GO" id="GO:0003700">
    <property type="term" value="F:DNA-binding transcription factor activity"/>
    <property type="evidence" value="ECO:0007669"/>
    <property type="project" value="InterPro"/>
</dbReference>
<dbReference type="PANTHER" id="PTHR46910:SF25">
    <property type="entry name" value="ABC-TRANSPORTER-REGULATING TRANSCRIPTION FACTOR"/>
    <property type="match status" value="1"/>
</dbReference>
<protein>
    <recommendedName>
        <fullName evidence="2">Xylanolytic transcriptional activator regulatory domain-containing protein</fullName>
    </recommendedName>
</protein>
<comment type="caution">
    <text evidence="3">The sequence shown here is derived from an EMBL/GenBank/DDBJ whole genome shotgun (WGS) entry which is preliminary data.</text>
</comment>
<sequence length="519" mass="58164">MTSRTPQEREPEPDAETAWAYAQAYFDYQCTETAFGVVQRPSFEVRLRSQSRLGQLSTADQDPSWYALRNIVYAGGCRQLSMRRHPSRFRFDESPSWKYFNNAFSVYSELLYCRTNLLAVQALAAMSFYVEGIGTPSLEYMLCLSALKLAESKGLHRKPSSAWNLSESAVQYRSNLWWAIYIYERNIAFRSGRPVSIDDDDITCQLPTARPEGDSGNQDFFIACARKAQLFSLIYKRIRRLKNSTQSLQEVAATISELHNKVEGWYSSLPVSLKLDAATGSFPSGTHPVHGLFLHFSYHASLMAIHSVLVHPWNAVPLDHSQNSKEDLQNQVLSSTRIVAEASRNIIRNLKHVRVGPAAPKTMAYVIPLQAMVSLFVHLLQYPEYATVDSDIALMYTVSGHLGYVEFACADVEFQLAREMANLACMKVSMARGPGEPLKSSIYAKHQQRQIACAEGDSTGGASAAFDLPILDSDSMFNIEDLDDERWGTLLWWPESSTDLEIGLTASSHGGMDFDIPVQ</sequence>
<dbReference type="GO" id="GO:0006351">
    <property type="term" value="P:DNA-templated transcription"/>
    <property type="evidence" value="ECO:0007669"/>
    <property type="project" value="InterPro"/>
</dbReference>
<keyword evidence="4" id="KW-1185">Reference proteome</keyword>
<dbReference type="PANTHER" id="PTHR46910">
    <property type="entry name" value="TRANSCRIPTION FACTOR PDR1"/>
    <property type="match status" value="1"/>
</dbReference>
<evidence type="ECO:0000256" key="1">
    <source>
        <dbReference type="ARBA" id="ARBA00023242"/>
    </source>
</evidence>
<evidence type="ECO:0000313" key="3">
    <source>
        <dbReference type="EMBL" id="KAJ9616191.1"/>
    </source>
</evidence>
<keyword evidence="1" id="KW-0539">Nucleus</keyword>
<dbReference type="Pfam" id="PF04082">
    <property type="entry name" value="Fungal_trans"/>
    <property type="match status" value="1"/>
</dbReference>
<name>A0AA38XNB2_9EURO</name>
<dbReference type="InterPro" id="IPR050987">
    <property type="entry name" value="AtrR-like"/>
</dbReference>
<dbReference type="InterPro" id="IPR007219">
    <property type="entry name" value="XnlR_reg_dom"/>
</dbReference>
<dbReference type="SMART" id="SM00906">
    <property type="entry name" value="Fungal_trans"/>
    <property type="match status" value="1"/>
</dbReference>
<dbReference type="AlphaFoldDB" id="A0AA38XNB2"/>
<reference evidence="3" key="1">
    <citation type="submission" date="2022-10" db="EMBL/GenBank/DDBJ databases">
        <title>Culturing micro-colonial fungi from biological soil crusts in the Mojave desert and describing Neophaeococcomyces mojavensis, and introducing the new genera and species Taxawa tesnikishii.</title>
        <authorList>
            <person name="Kurbessoian T."/>
            <person name="Stajich J.E."/>
        </authorList>
    </citation>
    <scope>NUCLEOTIDE SEQUENCE</scope>
    <source>
        <strain evidence="3">TK_35</strain>
    </source>
</reference>
<dbReference type="EMBL" id="JAPDRN010000168">
    <property type="protein sequence ID" value="KAJ9616191.1"/>
    <property type="molecule type" value="Genomic_DNA"/>
</dbReference>
<organism evidence="3 4">
    <name type="scientific">Knufia peltigerae</name>
    <dbReference type="NCBI Taxonomy" id="1002370"/>
    <lineage>
        <taxon>Eukaryota</taxon>
        <taxon>Fungi</taxon>
        <taxon>Dikarya</taxon>
        <taxon>Ascomycota</taxon>
        <taxon>Pezizomycotina</taxon>
        <taxon>Eurotiomycetes</taxon>
        <taxon>Chaetothyriomycetidae</taxon>
        <taxon>Chaetothyriales</taxon>
        <taxon>Trichomeriaceae</taxon>
        <taxon>Knufia</taxon>
    </lineage>
</organism>
<evidence type="ECO:0000313" key="4">
    <source>
        <dbReference type="Proteomes" id="UP001172681"/>
    </source>
</evidence>
<gene>
    <name evidence="3" type="ORF">H2204_013986</name>
</gene>
<proteinExistence type="predicted"/>
<accession>A0AA38XNB2</accession>
<dbReference type="Proteomes" id="UP001172681">
    <property type="component" value="Unassembled WGS sequence"/>
</dbReference>
<dbReference type="GO" id="GO:0008270">
    <property type="term" value="F:zinc ion binding"/>
    <property type="evidence" value="ECO:0007669"/>
    <property type="project" value="InterPro"/>
</dbReference>
<feature type="domain" description="Xylanolytic transcriptional activator regulatory" evidence="2">
    <location>
        <begin position="139"/>
        <end position="213"/>
    </location>
</feature>
<dbReference type="CDD" id="cd12148">
    <property type="entry name" value="fungal_TF_MHR"/>
    <property type="match status" value="1"/>
</dbReference>
<evidence type="ECO:0000259" key="2">
    <source>
        <dbReference type="SMART" id="SM00906"/>
    </source>
</evidence>
<dbReference type="GO" id="GO:0003677">
    <property type="term" value="F:DNA binding"/>
    <property type="evidence" value="ECO:0007669"/>
    <property type="project" value="InterPro"/>
</dbReference>